<dbReference type="InterPro" id="IPR009045">
    <property type="entry name" value="Zn_M74/Hedgehog-like"/>
</dbReference>
<dbReference type="Pfam" id="PF08291">
    <property type="entry name" value="Peptidase_M15_3"/>
    <property type="match status" value="1"/>
</dbReference>
<gene>
    <name evidence="2" type="ORF">FXB42_07785</name>
</gene>
<dbReference type="InterPro" id="IPR013230">
    <property type="entry name" value="Peptidase_M15A_C"/>
</dbReference>
<reference evidence="2 3" key="1">
    <citation type="submission" date="2019-08" db="EMBL/GenBank/DDBJ databases">
        <title>Isolation and enrichment of carboxydotrophic bacteria from anaerobic sludge for the production of bio-based chemicals from syngas.</title>
        <authorList>
            <person name="Antares A.L."/>
            <person name="Moreira J."/>
            <person name="Diender M."/>
            <person name="Parshina S.N."/>
            <person name="Stams A.J.M."/>
            <person name="Alves M."/>
            <person name="Alves J.I."/>
            <person name="Sousa D.Z."/>
        </authorList>
    </citation>
    <scope>NUCLEOTIDE SEQUENCE [LARGE SCALE GENOMIC DNA]</scope>
    <source>
        <strain evidence="2 3">JM</strain>
    </source>
</reference>
<protein>
    <recommendedName>
        <fullName evidence="1">Peptidase M15A C-terminal domain-containing protein</fullName>
    </recommendedName>
</protein>
<evidence type="ECO:0000259" key="1">
    <source>
        <dbReference type="Pfam" id="PF08291"/>
    </source>
</evidence>
<evidence type="ECO:0000313" key="2">
    <source>
        <dbReference type="EMBL" id="TYC85768.1"/>
    </source>
</evidence>
<name>A0A5D0WPU1_9FIRM</name>
<dbReference type="AlphaFoldDB" id="A0A5D0WPU1"/>
<dbReference type="Proteomes" id="UP000322619">
    <property type="component" value="Unassembled WGS sequence"/>
</dbReference>
<dbReference type="EMBL" id="VSLA01000013">
    <property type="protein sequence ID" value="TYC85768.1"/>
    <property type="molecule type" value="Genomic_DNA"/>
</dbReference>
<organism evidence="2 3">
    <name type="scientific">Acetobacterium wieringae</name>
    <dbReference type="NCBI Taxonomy" id="52694"/>
    <lineage>
        <taxon>Bacteria</taxon>
        <taxon>Bacillati</taxon>
        <taxon>Bacillota</taxon>
        <taxon>Clostridia</taxon>
        <taxon>Eubacteriales</taxon>
        <taxon>Eubacteriaceae</taxon>
        <taxon>Acetobacterium</taxon>
    </lineage>
</organism>
<proteinExistence type="predicted"/>
<accession>A0A5D0WPU1</accession>
<feature type="domain" description="Peptidase M15A C-terminal" evidence="1">
    <location>
        <begin position="22"/>
        <end position="127"/>
    </location>
</feature>
<dbReference type="Gene3D" id="3.30.1380.10">
    <property type="match status" value="1"/>
</dbReference>
<comment type="caution">
    <text evidence="2">The sequence shown here is derived from an EMBL/GenBank/DDBJ whole genome shotgun (WGS) entry which is preliminary data.</text>
</comment>
<sequence>MSQKIKTKRRISMCINNEQLTPHFNRQEFKCCCEGRYCNGFPAEMNPDLVGRLEAVRMVLENPIIITSGVRCPVRNEEVGGIPHSRHLFGAAADCYAPGLSVHALAAAAIAAGLGVIIYEDEGFCHLEI</sequence>
<dbReference type="SUPFAM" id="SSF55166">
    <property type="entry name" value="Hedgehog/DD-peptidase"/>
    <property type="match status" value="1"/>
</dbReference>
<evidence type="ECO:0000313" key="3">
    <source>
        <dbReference type="Proteomes" id="UP000322619"/>
    </source>
</evidence>